<feature type="compositionally biased region" description="Low complexity" evidence="1">
    <location>
        <begin position="95"/>
        <end position="116"/>
    </location>
</feature>
<reference evidence="2 3" key="1">
    <citation type="submission" date="2017-06" db="EMBL/GenBank/DDBJ databases">
        <title>Comparative genomic analysis of Ambrosia Fusariam Clade fungi.</title>
        <authorList>
            <person name="Stajich J.E."/>
            <person name="Carrillo J."/>
            <person name="Kijimoto T."/>
            <person name="Eskalen A."/>
            <person name="O'Donnell K."/>
            <person name="Kasson M."/>
        </authorList>
    </citation>
    <scope>NUCLEOTIDE SEQUENCE [LARGE SCALE GENOMIC DNA]</scope>
    <source>
        <strain evidence="2 3">UCR1854</strain>
    </source>
</reference>
<dbReference type="AlphaFoldDB" id="A0A430KWH4"/>
<organism evidence="2 3">
    <name type="scientific">Fusarium euwallaceae</name>
    <dbReference type="NCBI Taxonomy" id="1147111"/>
    <lineage>
        <taxon>Eukaryota</taxon>
        <taxon>Fungi</taxon>
        <taxon>Dikarya</taxon>
        <taxon>Ascomycota</taxon>
        <taxon>Pezizomycotina</taxon>
        <taxon>Sordariomycetes</taxon>
        <taxon>Hypocreomycetidae</taxon>
        <taxon>Hypocreales</taxon>
        <taxon>Nectriaceae</taxon>
        <taxon>Fusarium</taxon>
        <taxon>Fusarium solani species complex</taxon>
    </lineage>
</organism>
<evidence type="ECO:0000313" key="3">
    <source>
        <dbReference type="Proteomes" id="UP000287124"/>
    </source>
</evidence>
<comment type="caution">
    <text evidence="2">The sequence shown here is derived from an EMBL/GenBank/DDBJ whole genome shotgun (WGS) entry which is preliminary data.</text>
</comment>
<name>A0A430KWH4_9HYPO</name>
<evidence type="ECO:0000313" key="2">
    <source>
        <dbReference type="EMBL" id="RTE67847.1"/>
    </source>
</evidence>
<dbReference type="Proteomes" id="UP000287124">
    <property type="component" value="Unassembled WGS sequence"/>
</dbReference>
<evidence type="ECO:0000256" key="1">
    <source>
        <dbReference type="SAM" id="MobiDB-lite"/>
    </source>
</evidence>
<accession>A0A430KWH4</accession>
<dbReference type="EMBL" id="MIKF01001699">
    <property type="protein sequence ID" value="RTE67847.1"/>
    <property type="molecule type" value="Genomic_DNA"/>
</dbReference>
<keyword evidence="3" id="KW-1185">Reference proteome</keyword>
<protein>
    <submittedName>
        <fullName evidence="2">Uncharacterized protein</fullName>
    </submittedName>
</protein>
<feature type="compositionally biased region" description="Acidic residues" evidence="1">
    <location>
        <begin position="62"/>
        <end position="76"/>
    </location>
</feature>
<sequence>MTQLLNEKTDGFMIDTELPQEVRDSIREATHAAKPLSAMDWTALPGSDDTVIFNLEPPRQAEEDDEDDEEEEEDLPLIEITTLHEERATPRWQRSSPPMTPSYESSPPPEEASTPCPSRPRPQPHTSALDQILEIIRREREVQSASLPRSIGVDTP</sequence>
<feature type="region of interest" description="Disordered" evidence="1">
    <location>
        <begin position="41"/>
        <end position="130"/>
    </location>
</feature>
<gene>
    <name evidence="2" type="ORF">BHE90_017779</name>
</gene>
<proteinExistence type="predicted"/>